<dbReference type="PANTHER" id="PTHR22950:SF702">
    <property type="entry name" value="AMINO ACID TRANSPORTER PROTEIN"/>
    <property type="match status" value="1"/>
</dbReference>
<evidence type="ECO:0000313" key="9">
    <source>
        <dbReference type="Proteomes" id="UP000037923"/>
    </source>
</evidence>
<comment type="subcellular location">
    <subcellularLocation>
        <location evidence="1">Membrane</location>
        <topology evidence="1">Multi-pass membrane protein</topology>
    </subcellularLocation>
</comment>
<feature type="transmembrane region" description="Helical" evidence="6">
    <location>
        <begin position="323"/>
        <end position="347"/>
    </location>
</feature>
<feature type="region of interest" description="Disordered" evidence="5">
    <location>
        <begin position="1"/>
        <end position="20"/>
    </location>
</feature>
<dbReference type="AlphaFoldDB" id="A0A0N0DUJ6"/>
<reference evidence="8 9" key="1">
    <citation type="submission" date="2015-07" db="EMBL/GenBank/DDBJ databases">
        <title>High-quality genome of monoxenous trypanosomatid Leptomonas pyrrhocoris.</title>
        <authorList>
            <person name="Flegontov P."/>
            <person name="Butenko A."/>
            <person name="Firsov S."/>
            <person name="Vlcek C."/>
            <person name="Logacheva M.D."/>
            <person name="Field M."/>
            <person name="Filatov D."/>
            <person name="Flegontova O."/>
            <person name="Gerasimov E."/>
            <person name="Jackson A.P."/>
            <person name="Kelly S."/>
            <person name="Opperdoes F."/>
            <person name="O'Reilly A."/>
            <person name="Votypka J."/>
            <person name="Yurchenko V."/>
            <person name="Lukes J."/>
        </authorList>
    </citation>
    <scope>NUCLEOTIDE SEQUENCE [LARGE SCALE GENOMIC DNA]</scope>
    <source>
        <strain evidence="8">H10</strain>
    </source>
</reference>
<keyword evidence="9" id="KW-1185">Reference proteome</keyword>
<dbReference type="OMA" id="EFMGVCI"/>
<dbReference type="Pfam" id="PF01490">
    <property type="entry name" value="Aa_trans"/>
    <property type="match status" value="1"/>
</dbReference>
<dbReference type="OrthoDB" id="28208at2759"/>
<evidence type="ECO:0000256" key="4">
    <source>
        <dbReference type="ARBA" id="ARBA00023136"/>
    </source>
</evidence>
<feature type="transmembrane region" description="Helical" evidence="6">
    <location>
        <begin position="222"/>
        <end position="239"/>
    </location>
</feature>
<feature type="domain" description="Amino acid transporter transmembrane" evidence="7">
    <location>
        <begin position="106"/>
        <end position="493"/>
    </location>
</feature>
<evidence type="ECO:0000256" key="6">
    <source>
        <dbReference type="SAM" id="Phobius"/>
    </source>
</evidence>
<evidence type="ECO:0000256" key="3">
    <source>
        <dbReference type="ARBA" id="ARBA00022989"/>
    </source>
</evidence>
<dbReference type="RefSeq" id="XP_015657411.1">
    <property type="nucleotide sequence ID" value="XM_015804277.1"/>
</dbReference>
<dbReference type="GO" id="GO:0015179">
    <property type="term" value="F:L-amino acid transmembrane transporter activity"/>
    <property type="evidence" value="ECO:0007669"/>
    <property type="project" value="TreeGrafter"/>
</dbReference>
<keyword evidence="4 6" id="KW-0472">Membrane</keyword>
<feature type="transmembrane region" description="Helical" evidence="6">
    <location>
        <begin position="251"/>
        <end position="270"/>
    </location>
</feature>
<dbReference type="Proteomes" id="UP000037923">
    <property type="component" value="Unassembled WGS sequence"/>
</dbReference>
<dbReference type="InterPro" id="IPR013057">
    <property type="entry name" value="AA_transpt_TM"/>
</dbReference>
<feature type="transmembrane region" description="Helical" evidence="6">
    <location>
        <begin position="408"/>
        <end position="429"/>
    </location>
</feature>
<feature type="transmembrane region" description="Helical" evidence="6">
    <location>
        <begin position="435"/>
        <end position="457"/>
    </location>
</feature>
<dbReference type="Gene3D" id="1.20.1740.10">
    <property type="entry name" value="Amino acid/polyamine transporter I"/>
    <property type="match status" value="1"/>
</dbReference>
<organism evidence="8 9">
    <name type="scientific">Leptomonas pyrrhocoris</name>
    <name type="common">Firebug parasite</name>
    <dbReference type="NCBI Taxonomy" id="157538"/>
    <lineage>
        <taxon>Eukaryota</taxon>
        <taxon>Discoba</taxon>
        <taxon>Euglenozoa</taxon>
        <taxon>Kinetoplastea</taxon>
        <taxon>Metakinetoplastina</taxon>
        <taxon>Trypanosomatida</taxon>
        <taxon>Trypanosomatidae</taxon>
        <taxon>Leishmaniinae</taxon>
        <taxon>Leptomonas</taxon>
    </lineage>
</organism>
<dbReference type="VEuPathDB" id="TriTrypDB:LpyrH10_12_2140"/>
<dbReference type="GO" id="GO:0005737">
    <property type="term" value="C:cytoplasm"/>
    <property type="evidence" value="ECO:0007669"/>
    <property type="project" value="TreeGrafter"/>
</dbReference>
<evidence type="ECO:0000256" key="2">
    <source>
        <dbReference type="ARBA" id="ARBA00022692"/>
    </source>
</evidence>
<feature type="transmembrane region" description="Helical" evidence="6">
    <location>
        <begin position="367"/>
        <end position="387"/>
    </location>
</feature>
<proteinExistence type="predicted"/>
<gene>
    <name evidence="8" type="ORF">ABB37_06036</name>
</gene>
<feature type="transmembrane region" description="Helical" evidence="6">
    <location>
        <begin position="177"/>
        <end position="202"/>
    </location>
</feature>
<accession>A0A0N0DUJ6</accession>
<keyword evidence="3 6" id="KW-1133">Transmembrane helix</keyword>
<evidence type="ECO:0000259" key="7">
    <source>
        <dbReference type="Pfam" id="PF01490"/>
    </source>
</evidence>
<name>A0A0N0DUJ6_LEPPY</name>
<dbReference type="PANTHER" id="PTHR22950">
    <property type="entry name" value="AMINO ACID TRANSPORTER"/>
    <property type="match status" value="1"/>
</dbReference>
<evidence type="ECO:0000256" key="5">
    <source>
        <dbReference type="SAM" id="MobiDB-lite"/>
    </source>
</evidence>
<comment type="caution">
    <text evidence="8">The sequence shown here is derived from an EMBL/GenBank/DDBJ whole genome shotgun (WGS) entry which is preliminary data.</text>
</comment>
<sequence>MGFAACSPAPPPAPHCQQHERKVRVRERRVRGLRRAWCVWCGQHRRRLTPPQAPLSPREALCAVAVCDDAVSRDGTERAVGRSPARSGFGVFAQRLLPYGGLVSNCFSLGSVALGGGIISMPSSFAMSGIVMSIIYLVVITAVTVYSMTLMGYAMEKTGVYTYEELAHVLFGRGWDYFAGFVLWLSCFGTAVAYISAVSSLIDPILRKSPGTPAYLLTTSGNRLVTSLVWLVLMMPVIIPKHVNSIRYVSAFGVVMVLYFVVTIVVHSSTNGMKDGMRGDMQCFTVGNKAIYGLSIFIFAYLCQVVAGNVYHEQRPRPSVKQLTVASAIAMTVCMMFYILAGVFGYFDFADDTQDSILFNFDPVHQPYMMVAYIGMLVKLCAAYAMNMVPCRNFIYHCLSWNIETLPYWKHILVVLAMSVVILICGLFIPSINTALGLVGSLCGGFIGFLFPAYYWMYCGDWSIKSVGIWHWLATYFLVVCGVIAIVFGAIATVYFSFVV</sequence>
<feature type="transmembrane region" description="Helical" evidence="6">
    <location>
        <begin position="469"/>
        <end position="498"/>
    </location>
</feature>
<protein>
    <submittedName>
        <fullName evidence="8">Amino acid permease 3 (AAP3)</fullName>
    </submittedName>
</protein>
<feature type="transmembrane region" description="Helical" evidence="6">
    <location>
        <begin position="290"/>
        <end position="311"/>
    </location>
</feature>
<dbReference type="GO" id="GO:0016020">
    <property type="term" value="C:membrane"/>
    <property type="evidence" value="ECO:0007669"/>
    <property type="project" value="UniProtKB-SubCell"/>
</dbReference>
<keyword evidence="2 6" id="KW-0812">Transmembrane</keyword>
<evidence type="ECO:0000313" key="8">
    <source>
        <dbReference type="EMBL" id="KPA78972.1"/>
    </source>
</evidence>
<evidence type="ECO:0000256" key="1">
    <source>
        <dbReference type="ARBA" id="ARBA00004141"/>
    </source>
</evidence>
<dbReference type="EMBL" id="LGTL01000012">
    <property type="protein sequence ID" value="KPA78972.1"/>
    <property type="molecule type" value="Genomic_DNA"/>
</dbReference>
<feature type="transmembrane region" description="Helical" evidence="6">
    <location>
        <begin position="125"/>
        <end position="147"/>
    </location>
</feature>
<dbReference type="GeneID" id="26906326"/>
<feature type="transmembrane region" description="Helical" evidence="6">
    <location>
        <begin position="96"/>
        <end position="119"/>
    </location>
</feature>